<accession>A0A506U4V6</accession>
<sequence>MIANDVSFQLFSSRASDSLDEQLSFLAGLGYTDVQPFFFAPPDDMATVRGDAERVRKHGLTARSGHFTLDFFEEAGDRLEEIAGLYGMSLVVVPWIAPEDRPETGEGWREIGRRLSAYRNDAERRGLAFAYHNHDFEMVPLADGSYPLDHLLGKDVPLEPDLAWMVKANARPEEWLAKYAGRIPAVHVKDVAPSGECLDEMGFADVGHGTMDWPRLWERSLAAGAGLMVVEHDKPSDWKRFASRTIEAVRGFAS</sequence>
<dbReference type="GO" id="GO:0016853">
    <property type="term" value="F:isomerase activity"/>
    <property type="evidence" value="ECO:0007669"/>
    <property type="project" value="UniProtKB-KW"/>
</dbReference>
<gene>
    <name evidence="2" type="ORF">FJU11_10080</name>
</gene>
<keyword evidence="2" id="KW-0413">Isomerase</keyword>
<dbReference type="Gene3D" id="3.20.20.150">
    <property type="entry name" value="Divalent-metal-dependent TIM barrel enzymes"/>
    <property type="match status" value="1"/>
</dbReference>
<evidence type="ECO:0000313" key="3">
    <source>
        <dbReference type="Proteomes" id="UP000320314"/>
    </source>
</evidence>
<protein>
    <submittedName>
        <fullName evidence="2">Sugar phosphate isomerase/epimerase</fullName>
    </submittedName>
</protein>
<dbReference type="InterPro" id="IPR036237">
    <property type="entry name" value="Xyl_isomerase-like_sf"/>
</dbReference>
<reference evidence="2 3" key="1">
    <citation type="submission" date="2019-06" db="EMBL/GenBank/DDBJ databases">
        <authorList>
            <person name="Li M."/>
        </authorList>
    </citation>
    <scope>NUCLEOTIDE SEQUENCE [LARGE SCALE GENOMIC DNA]</scope>
    <source>
        <strain evidence="2 3">BGMRC6574</strain>
    </source>
</reference>
<proteinExistence type="predicted"/>
<keyword evidence="3" id="KW-1185">Reference proteome</keyword>
<dbReference type="Pfam" id="PF01261">
    <property type="entry name" value="AP_endonuc_2"/>
    <property type="match status" value="1"/>
</dbReference>
<dbReference type="PANTHER" id="PTHR12110">
    <property type="entry name" value="HYDROXYPYRUVATE ISOMERASE"/>
    <property type="match status" value="1"/>
</dbReference>
<evidence type="ECO:0000259" key="1">
    <source>
        <dbReference type="Pfam" id="PF01261"/>
    </source>
</evidence>
<dbReference type="EMBL" id="VHLH01000017">
    <property type="protein sequence ID" value="TPW28104.1"/>
    <property type="molecule type" value="Genomic_DNA"/>
</dbReference>
<evidence type="ECO:0000313" key="2">
    <source>
        <dbReference type="EMBL" id="TPW28104.1"/>
    </source>
</evidence>
<feature type="domain" description="Xylose isomerase-like TIM barrel" evidence="1">
    <location>
        <begin position="78"/>
        <end position="236"/>
    </location>
</feature>
<dbReference type="OrthoDB" id="9798407at2"/>
<comment type="caution">
    <text evidence="2">The sequence shown here is derived from an EMBL/GenBank/DDBJ whole genome shotgun (WGS) entry which is preliminary data.</text>
</comment>
<name>A0A506U4V6_9HYPH</name>
<dbReference type="AlphaFoldDB" id="A0A506U4V6"/>
<dbReference type="SUPFAM" id="SSF51658">
    <property type="entry name" value="Xylose isomerase-like"/>
    <property type="match status" value="1"/>
</dbReference>
<dbReference type="InterPro" id="IPR050312">
    <property type="entry name" value="IolE/XylAMocC-like"/>
</dbReference>
<dbReference type="Proteomes" id="UP000320314">
    <property type="component" value="Unassembled WGS sequence"/>
</dbReference>
<dbReference type="InterPro" id="IPR013022">
    <property type="entry name" value="Xyl_isomerase-like_TIM-brl"/>
</dbReference>
<organism evidence="2 3">
    <name type="scientific">Pararhizobium mangrovi</name>
    <dbReference type="NCBI Taxonomy" id="2590452"/>
    <lineage>
        <taxon>Bacteria</taxon>
        <taxon>Pseudomonadati</taxon>
        <taxon>Pseudomonadota</taxon>
        <taxon>Alphaproteobacteria</taxon>
        <taxon>Hyphomicrobiales</taxon>
        <taxon>Rhizobiaceae</taxon>
        <taxon>Rhizobium/Agrobacterium group</taxon>
        <taxon>Pararhizobium</taxon>
    </lineage>
</organism>
<dbReference type="PANTHER" id="PTHR12110:SF41">
    <property type="entry name" value="INOSOSE DEHYDRATASE"/>
    <property type="match status" value="1"/>
</dbReference>
<dbReference type="RefSeq" id="WP_141166929.1">
    <property type="nucleotide sequence ID" value="NZ_VHLH01000017.1"/>
</dbReference>